<accession>A0A0M2PW27</accession>
<dbReference type="GO" id="GO:0005886">
    <property type="term" value="C:plasma membrane"/>
    <property type="evidence" value="ECO:0007669"/>
    <property type="project" value="UniProtKB-ARBA"/>
</dbReference>
<keyword evidence="4 5" id="KW-0472">Membrane</keyword>
<dbReference type="Pfam" id="PF02361">
    <property type="entry name" value="CbiQ"/>
    <property type="match status" value="1"/>
</dbReference>
<dbReference type="eggNOG" id="COG0619">
    <property type="taxonomic scope" value="Bacteria"/>
</dbReference>
<keyword evidence="7" id="KW-1185">Reference proteome</keyword>
<dbReference type="STRING" id="317619.GCA_000332315_01192"/>
<dbReference type="CDD" id="cd16914">
    <property type="entry name" value="EcfT"/>
    <property type="match status" value="1"/>
</dbReference>
<comment type="caution">
    <text evidence="6">The sequence shown here is derived from an EMBL/GenBank/DDBJ whole genome shotgun (WGS) entry which is preliminary data.</text>
</comment>
<organism evidence="6 7">
    <name type="scientific">Prochlorothrix hollandica PCC 9006 = CALU 1027</name>
    <dbReference type="NCBI Taxonomy" id="317619"/>
    <lineage>
        <taxon>Bacteria</taxon>
        <taxon>Bacillati</taxon>
        <taxon>Cyanobacteriota</taxon>
        <taxon>Cyanophyceae</taxon>
        <taxon>Prochlorotrichales</taxon>
        <taxon>Prochlorotrichaceae</taxon>
        <taxon>Prochlorothrix</taxon>
    </lineage>
</organism>
<sequence length="326" mass="36886">MDLLRSLPLGLYLEEPVTWLHRLDPRVKLVWLMGFLLSPILANSLWRVGLVAALVILTCGVGVPLRVWRQQMGWLLVLGTMVLALTAISPDGLPAQHQPRRPSQALTELPTLELENSVVRNPWYNPLGWGQKAPTIAAPEQPLPPASDYRYVVFDRGPITITRRALDLGIRVATLVFTLIYSTNLYLLTTSPEEITAGLEDVLSPLHWCRVPVTEITLTLTLALRFIPLVMEEVQNLVRSVWTRAIDWKKLGLRQGAQVWLQIAERLLLNLLLRAEQIANAIQVRGFTTPGTHRVQWHDLRLRLWDRLALVGLVLFCGARVLWGQM</sequence>
<keyword evidence="2 5" id="KW-0812">Transmembrane</keyword>
<evidence type="ECO:0000313" key="6">
    <source>
        <dbReference type="EMBL" id="KKJ00370.1"/>
    </source>
</evidence>
<reference evidence="6" key="1">
    <citation type="submission" date="2012-04" db="EMBL/GenBank/DDBJ databases">
        <authorList>
            <person name="Borisov I.G."/>
            <person name="Ivanikova N.V."/>
            <person name="Pinevich A.V."/>
        </authorList>
    </citation>
    <scope>NUCLEOTIDE SEQUENCE [LARGE SCALE GENOMIC DNA]</scope>
    <source>
        <strain evidence="6">CALU 1027</strain>
    </source>
</reference>
<evidence type="ECO:0000256" key="3">
    <source>
        <dbReference type="ARBA" id="ARBA00022989"/>
    </source>
</evidence>
<protein>
    <recommendedName>
        <fullName evidence="8">Cobalt transporter</fullName>
    </recommendedName>
</protein>
<evidence type="ECO:0000256" key="4">
    <source>
        <dbReference type="ARBA" id="ARBA00023136"/>
    </source>
</evidence>
<evidence type="ECO:0000256" key="2">
    <source>
        <dbReference type="ARBA" id="ARBA00022692"/>
    </source>
</evidence>
<evidence type="ECO:0000256" key="5">
    <source>
        <dbReference type="SAM" id="Phobius"/>
    </source>
</evidence>
<evidence type="ECO:0000313" key="7">
    <source>
        <dbReference type="Proteomes" id="UP000034681"/>
    </source>
</evidence>
<feature type="transmembrane region" description="Helical" evidence="5">
    <location>
        <begin position="51"/>
        <end position="68"/>
    </location>
</feature>
<dbReference type="Proteomes" id="UP000034681">
    <property type="component" value="Unassembled WGS sequence"/>
</dbReference>
<comment type="subcellular location">
    <subcellularLocation>
        <location evidence="1">Membrane</location>
        <topology evidence="1">Multi-pass membrane protein</topology>
    </subcellularLocation>
</comment>
<dbReference type="RefSeq" id="WP_017711773.1">
    <property type="nucleotide sequence ID" value="NZ_KB235933.1"/>
</dbReference>
<dbReference type="PANTHER" id="PTHR33514:SF13">
    <property type="entry name" value="PROTEIN ABCI12, CHLOROPLASTIC"/>
    <property type="match status" value="1"/>
</dbReference>
<dbReference type="AlphaFoldDB" id="A0A0M2PW27"/>
<dbReference type="OrthoDB" id="506777at2"/>
<name>A0A0M2PW27_PROHO</name>
<keyword evidence="3 5" id="KW-1133">Transmembrane helix</keyword>
<dbReference type="InterPro" id="IPR003339">
    <property type="entry name" value="ABC/ECF_trnsptr_transmembrane"/>
</dbReference>
<gene>
    <name evidence="6" type="ORF">PROH_12020</name>
</gene>
<proteinExistence type="predicted"/>
<dbReference type="EMBL" id="AJTX02000004">
    <property type="protein sequence ID" value="KKJ00370.1"/>
    <property type="molecule type" value="Genomic_DNA"/>
</dbReference>
<feature type="transmembrane region" description="Helical" evidence="5">
    <location>
        <begin position="74"/>
        <end position="93"/>
    </location>
</feature>
<evidence type="ECO:0008006" key="8">
    <source>
        <dbReference type="Google" id="ProtNLM"/>
    </source>
</evidence>
<dbReference type="PANTHER" id="PTHR33514">
    <property type="entry name" value="PROTEIN ABCI12, CHLOROPLASTIC"/>
    <property type="match status" value="1"/>
</dbReference>
<evidence type="ECO:0000256" key="1">
    <source>
        <dbReference type="ARBA" id="ARBA00004141"/>
    </source>
</evidence>